<feature type="transmembrane region" description="Helical" evidence="10">
    <location>
        <begin position="76"/>
        <end position="95"/>
    </location>
</feature>
<protein>
    <submittedName>
        <fullName evidence="11">Chloride channel protein 2</fullName>
    </submittedName>
</protein>
<organism evidence="11 12">
    <name type="scientific">Dermatophagoides pteronyssinus</name>
    <name type="common">European house dust mite</name>
    <dbReference type="NCBI Taxonomy" id="6956"/>
    <lineage>
        <taxon>Eukaryota</taxon>
        <taxon>Metazoa</taxon>
        <taxon>Ecdysozoa</taxon>
        <taxon>Arthropoda</taxon>
        <taxon>Chelicerata</taxon>
        <taxon>Arachnida</taxon>
        <taxon>Acari</taxon>
        <taxon>Acariformes</taxon>
        <taxon>Sarcoptiformes</taxon>
        <taxon>Astigmata</taxon>
        <taxon>Psoroptidia</taxon>
        <taxon>Analgoidea</taxon>
        <taxon>Pyroglyphidae</taxon>
        <taxon>Dermatophagoidinae</taxon>
        <taxon>Dermatophagoides</taxon>
    </lineage>
</organism>
<keyword evidence="2" id="KW-0813">Transport</keyword>
<evidence type="ECO:0000256" key="10">
    <source>
        <dbReference type="SAM" id="Phobius"/>
    </source>
</evidence>
<keyword evidence="7 10" id="KW-0472">Membrane</keyword>
<dbReference type="Proteomes" id="UP000887458">
    <property type="component" value="Unassembled WGS sequence"/>
</dbReference>
<dbReference type="InterPro" id="IPR001807">
    <property type="entry name" value="ClC"/>
</dbReference>
<dbReference type="SUPFAM" id="SSF54631">
    <property type="entry name" value="CBS-domain pair"/>
    <property type="match status" value="1"/>
</dbReference>
<feature type="region of interest" description="Disordered" evidence="9">
    <location>
        <begin position="664"/>
        <end position="709"/>
    </location>
</feature>
<sequence>MVNRQIENTLDFEQTLMYGQYKKDLARFARSLASRRSRRTKPKSLIRESSFFRAISGFLGFIWKYTLGIIGEDWPFLALLGITMAIISFTVDFFISQCHQTRMILYDQLLTYNIITRYFGWITMPILLLVFATGIVSIISPQATGSGIPEMKTILRGVILHEYLSFRTLVAKLIGLACSLGSGLPLGKEGPFVHTGSMVATLLSKMIGSFKRVYDSDARNTEMLAAACAVGVATTFYAPIGGVLFSVEVTTDFFAIRNYWRGFFSACCAATVWRLFAVWFRKEAALTSLFKTNFRTDFPFDPQELLVFAFIGIACGFGGAAYVRCHRMVVHYIRNHKKLNSFLKKNRFIYPTLVTFLLMSVSFPPFMGQYMASILSNPQTFKELFSNITWDVHGSNDSNHLIMVKHWSTNHTNIYTNLIITILNTFWMSILASTIPVPSGLFVPIFKIGAAFGRLVGEIMAACFPGGISFSGYTIPIVPGGYSVVGAAAFTGAVTHTISITVIVFEMTGQMSHMIPVILSVLISNVISQKLELSIYDSVIQIKKLPFLPPIMGTNSLAHNIFVDDIMVRNLVYVWRKNCTYRDLVNLLTKNPEIRIFPLVDNGKNMILLGSIQRDELERIVDNLLCRERRLQEVVRKNSIQQNALDIEPESDDESIQFITPSIDDEQDYEQLPSPTNKSRFDVSLVPTNDDEDKRFNQSSIDRGSPVRPKSILKPTFTITTYSPHSTINTNSSIHKDSRLRQVFEDIFQKSLHLEAAHPNSLKQSAESMMIKPAIIERRVRLPRERVIDMTAEEQRKWEEEQLNTVVDFNECCIDPAPFQLVERTTIYKVHLLFSMLSLSRAYVTSVGRLVGLVDLADLKNGIDKLNQGLLKPHEDSEEANNYLDNIEFDPFDDDTLTTLTNSDK</sequence>
<keyword evidence="5 10" id="KW-1133">Transmembrane helix</keyword>
<keyword evidence="4" id="KW-0677">Repeat</keyword>
<reference evidence="11 12" key="1">
    <citation type="journal article" date="2018" name="J. Allergy Clin. Immunol.">
        <title>High-quality assembly of Dermatophagoides pteronyssinus genome and transcriptome reveals a wide range of novel allergens.</title>
        <authorList>
            <person name="Liu X.Y."/>
            <person name="Yang K.Y."/>
            <person name="Wang M.Q."/>
            <person name="Kwok J.S."/>
            <person name="Zeng X."/>
            <person name="Yang Z."/>
            <person name="Xiao X.J."/>
            <person name="Lau C.P."/>
            <person name="Li Y."/>
            <person name="Huang Z.M."/>
            <person name="Ba J.G."/>
            <person name="Yim A.K."/>
            <person name="Ouyang C.Y."/>
            <person name="Ngai S.M."/>
            <person name="Chan T.F."/>
            <person name="Leung E.L."/>
            <person name="Liu L."/>
            <person name="Liu Z.G."/>
            <person name="Tsui S.K."/>
        </authorList>
    </citation>
    <scope>NUCLEOTIDE SEQUENCE [LARGE SCALE GENOMIC DNA]</scope>
    <source>
        <strain evidence="11">Derp</strain>
    </source>
</reference>
<dbReference type="Gene3D" id="1.10.3080.10">
    <property type="entry name" value="Clc chloride channel"/>
    <property type="match status" value="1"/>
</dbReference>
<dbReference type="PANTHER" id="PTHR45720">
    <property type="entry name" value="CHLORIDE CHANNEL PROTEIN 2"/>
    <property type="match status" value="1"/>
</dbReference>
<comment type="subcellular location">
    <subcellularLocation>
        <location evidence="1">Membrane</location>
        <topology evidence="1">Multi-pass membrane protein</topology>
    </subcellularLocation>
</comment>
<comment type="caution">
    <text evidence="11">The sequence shown here is derived from an EMBL/GenBank/DDBJ whole genome shotgun (WGS) entry which is preliminary data.</text>
</comment>
<name>A0ABQ8JW85_DERPT</name>
<feature type="transmembrane region" description="Helical" evidence="10">
    <location>
        <begin position="305"/>
        <end position="327"/>
    </location>
</feature>
<evidence type="ECO:0000256" key="1">
    <source>
        <dbReference type="ARBA" id="ARBA00004141"/>
    </source>
</evidence>
<proteinExistence type="predicted"/>
<evidence type="ECO:0000256" key="8">
    <source>
        <dbReference type="ARBA" id="ARBA00023214"/>
    </source>
</evidence>
<gene>
    <name evidence="11" type="primary">CLCN2_1</name>
    <name evidence="11" type="ORF">DERP_002917</name>
</gene>
<evidence type="ECO:0000313" key="12">
    <source>
        <dbReference type="Proteomes" id="UP000887458"/>
    </source>
</evidence>
<evidence type="ECO:0000256" key="7">
    <source>
        <dbReference type="ARBA" id="ARBA00023136"/>
    </source>
</evidence>
<dbReference type="EMBL" id="NJHN03000008">
    <property type="protein sequence ID" value="KAH9426817.1"/>
    <property type="molecule type" value="Genomic_DNA"/>
</dbReference>
<dbReference type="PRINTS" id="PR00762">
    <property type="entry name" value="CLCHANNEL"/>
</dbReference>
<dbReference type="Gene3D" id="3.10.580.10">
    <property type="entry name" value="CBS-domain"/>
    <property type="match status" value="2"/>
</dbReference>
<evidence type="ECO:0000256" key="4">
    <source>
        <dbReference type="ARBA" id="ARBA00022737"/>
    </source>
</evidence>
<accession>A0ABQ8JW85</accession>
<feature type="transmembrane region" description="Helical" evidence="10">
    <location>
        <begin position="414"/>
        <end position="443"/>
    </location>
</feature>
<feature type="transmembrane region" description="Helical" evidence="10">
    <location>
        <begin position="348"/>
        <end position="367"/>
    </location>
</feature>
<feature type="transmembrane region" description="Helical" evidence="10">
    <location>
        <begin position="455"/>
        <end position="475"/>
    </location>
</feature>
<dbReference type="SUPFAM" id="SSF81340">
    <property type="entry name" value="Clc chloride channel"/>
    <property type="match status" value="1"/>
</dbReference>
<keyword evidence="8" id="KW-0868">Chloride</keyword>
<dbReference type="Pfam" id="PF00654">
    <property type="entry name" value="Voltage_CLC"/>
    <property type="match status" value="1"/>
</dbReference>
<feature type="transmembrane region" description="Helical" evidence="10">
    <location>
        <begin position="118"/>
        <end position="139"/>
    </location>
</feature>
<feature type="transmembrane region" description="Helical" evidence="10">
    <location>
        <begin position="223"/>
        <end position="247"/>
    </location>
</feature>
<keyword evidence="12" id="KW-1185">Reference proteome</keyword>
<evidence type="ECO:0000256" key="3">
    <source>
        <dbReference type="ARBA" id="ARBA00022692"/>
    </source>
</evidence>
<dbReference type="InterPro" id="IPR014743">
    <property type="entry name" value="Cl-channel_core"/>
</dbReference>
<reference evidence="11 12" key="2">
    <citation type="journal article" date="2022" name="Mol. Biol. Evol.">
        <title>Comparative Genomics Reveals Insights into the Divergent Evolution of Astigmatic Mites and Household Pest Adaptations.</title>
        <authorList>
            <person name="Xiong Q."/>
            <person name="Wan A.T."/>
            <person name="Liu X."/>
            <person name="Fung C.S."/>
            <person name="Xiao X."/>
            <person name="Malainual N."/>
            <person name="Hou J."/>
            <person name="Wang L."/>
            <person name="Wang M."/>
            <person name="Yang K.Y."/>
            <person name="Cui Y."/>
            <person name="Leung E.L."/>
            <person name="Nong W."/>
            <person name="Shin S.K."/>
            <person name="Au S.W."/>
            <person name="Jeong K.Y."/>
            <person name="Chew F.T."/>
            <person name="Hui J.H."/>
            <person name="Leung T.F."/>
            <person name="Tungtrongchitr A."/>
            <person name="Zhong N."/>
            <person name="Liu Z."/>
            <person name="Tsui S.K."/>
        </authorList>
    </citation>
    <scope>NUCLEOTIDE SEQUENCE [LARGE SCALE GENOMIC DNA]</scope>
    <source>
        <strain evidence="11">Derp</strain>
    </source>
</reference>
<evidence type="ECO:0000256" key="6">
    <source>
        <dbReference type="ARBA" id="ARBA00023065"/>
    </source>
</evidence>
<dbReference type="InterPro" id="IPR046342">
    <property type="entry name" value="CBS_dom_sf"/>
</dbReference>
<evidence type="ECO:0000256" key="2">
    <source>
        <dbReference type="ARBA" id="ARBA00022448"/>
    </source>
</evidence>
<feature type="transmembrane region" description="Helical" evidence="10">
    <location>
        <begin position="259"/>
        <end position="280"/>
    </location>
</feature>
<keyword evidence="6" id="KW-0406">Ion transport</keyword>
<dbReference type="PANTHER" id="PTHR45720:SF10">
    <property type="entry name" value="CHLORIDE CHANNEL PROTEIN 2"/>
    <property type="match status" value="1"/>
</dbReference>
<evidence type="ECO:0000256" key="9">
    <source>
        <dbReference type="SAM" id="MobiDB-lite"/>
    </source>
</evidence>
<dbReference type="InterPro" id="IPR050970">
    <property type="entry name" value="Cl_channel_volt-gated"/>
</dbReference>
<dbReference type="CDD" id="cd03683">
    <property type="entry name" value="ClC_1_like"/>
    <property type="match status" value="1"/>
</dbReference>
<evidence type="ECO:0000256" key="5">
    <source>
        <dbReference type="ARBA" id="ARBA00022989"/>
    </source>
</evidence>
<keyword evidence="3 10" id="KW-0812">Transmembrane</keyword>
<evidence type="ECO:0000313" key="11">
    <source>
        <dbReference type="EMBL" id="KAH9426817.1"/>
    </source>
</evidence>
<feature type="transmembrane region" description="Helical" evidence="10">
    <location>
        <begin position="481"/>
        <end position="505"/>
    </location>
</feature>
<feature type="transmembrane region" description="Helical" evidence="10">
    <location>
        <begin position="51"/>
        <end position="70"/>
    </location>
</feature>